<dbReference type="InterPro" id="IPR012337">
    <property type="entry name" value="RNaseH-like_sf"/>
</dbReference>
<dbReference type="GO" id="GO:0046983">
    <property type="term" value="F:protein dimerization activity"/>
    <property type="evidence" value="ECO:0007669"/>
    <property type="project" value="InterPro"/>
</dbReference>
<dbReference type="Pfam" id="PF05699">
    <property type="entry name" value="Dimer_Tnp_hAT"/>
    <property type="match status" value="1"/>
</dbReference>
<dbReference type="PANTHER" id="PTHR46481:SF10">
    <property type="entry name" value="ZINC FINGER BED DOMAIN-CONTAINING PROTEIN 39"/>
    <property type="match status" value="1"/>
</dbReference>
<dbReference type="EMBL" id="JBDFQZ010000014">
    <property type="protein sequence ID" value="KAK9666425.1"/>
    <property type="molecule type" value="Genomic_DNA"/>
</dbReference>
<keyword evidence="2" id="KW-0479">Metal-binding</keyword>
<gene>
    <name evidence="7" type="ORF">RND81_14G183800</name>
</gene>
<reference evidence="7" key="1">
    <citation type="submission" date="2024-03" db="EMBL/GenBank/DDBJ databases">
        <title>WGS assembly of Saponaria officinalis var. Norfolk2.</title>
        <authorList>
            <person name="Jenkins J."/>
            <person name="Shu S."/>
            <person name="Grimwood J."/>
            <person name="Barry K."/>
            <person name="Goodstein D."/>
            <person name="Schmutz J."/>
            <person name="Leebens-Mack J."/>
            <person name="Osbourn A."/>
        </authorList>
    </citation>
    <scope>NUCLEOTIDE SEQUENCE [LARGE SCALE GENOMIC DNA]</scope>
    <source>
        <strain evidence="7">JIC</strain>
    </source>
</reference>
<sequence length="587" mass="68911">MADTDEKMGEHVPKSTEYEVQSYYSIQNPNFINFIHKDMSFFVHDDNVIQSLAKSTNFDDDLYKVVTSNDFEKYARTFVTPNFRQISRKLLRQKIVEIYCNMKNELKDLFFKFNGHVGITCDLWSSFGGEHRYVCIICHWNDENIYMEKRVIGFEMLHPYDHVDVALKLIQVLNEFDLKAKVGWISFDDCISKDKCMLHLVNEFDFGVSELFSHDRTYAHVVELCAQQIVDQLDSFICPIRELVKWFRFSPGKRDEFRTLCQKLGLKPRKFYLDLFKDWKSTFDHLRVSYNYKDVLTKLYNDCADHSPLVDSQWDAVSSIISLLRKFDEISGKFRWAYDASCHLVIQDCITIVRTLRIYENDPRFSSVVTNVISKWLEVFPEIPTIYCVATILDPRIKVEGLQQLLVYYYETLGVNYNVDEKVAQSEDALRQLHAHYSPSHNNKTNRTSTSGEGKALEFNVIMNVIKRKREELGEYVFFQFDITDDNDDDSRYFEILHWWEKWKDVLPVLSKIAKEVLCIPISATIPKPKRCTGKRVLDEKRSRLTQSLVRVCVCKRDWDLAEESRQGDQEDCINDALVSSDSEGDY</sequence>
<evidence type="ECO:0000313" key="7">
    <source>
        <dbReference type="EMBL" id="KAK9666425.1"/>
    </source>
</evidence>
<dbReference type="InterPro" id="IPR008906">
    <property type="entry name" value="HATC_C_dom"/>
</dbReference>
<dbReference type="InterPro" id="IPR052035">
    <property type="entry name" value="ZnF_BED_domain_contain"/>
</dbReference>
<name>A0AAW1GPL3_SAPOF</name>
<dbReference type="Proteomes" id="UP001443914">
    <property type="component" value="Unassembled WGS sequence"/>
</dbReference>
<keyword evidence="3" id="KW-0863">Zinc-finger</keyword>
<comment type="caution">
    <text evidence="7">The sequence shown here is derived from an EMBL/GenBank/DDBJ whole genome shotgun (WGS) entry which is preliminary data.</text>
</comment>
<keyword evidence="4" id="KW-0862">Zinc</keyword>
<dbReference type="GO" id="GO:0005634">
    <property type="term" value="C:nucleus"/>
    <property type="evidence" value="ECO:0007669"/>
    <property type="project" value="UniProtKB-SubCell"/>
</dbReference>
<dbReference type="GO" id="GO:0008270">
    <property type="term" value="F:zinc ion binding"/>
    <property type="evidence" value="ECO:0007669"/>
    <property type="project" value="UniProtKB-KW"/>
</dbReference>
<organism evidence="7 8">
    <name type="scientific">Saponaria officinalis</name>
    <name type="common">Common soapwort</name>
    <name type="synonym">Lychnis saponaria</name>
    <dbReference type="NCBI Taxonomy" id="3572"/>
    <lineage>
        <taxon>Eukaryota</taxon>
        <taxon>Viridiplantae</taxon>
        <taxon>Streptophyta</taxon>
        <taxon>Embryophyta</taxon>
        <taxon>Tracheophyta</taxon>
        <taxon>Spermatophyta</taxon>
        <taxon>Magnoliopsida</taxon>
        <taxon>eudicotyledons</taxon>
        <taxon>Gunneridae</taxon>
        <taxon>Pentapetalae</taxon>
        <taxon>Caryophyllales</taxon>
        <taxon>Caryophyllaceae</taxon>
        <taxon>Caryophylleae</taxon>
        <taxon>Saponaria</taxon>
    </lineage>
</organism>
<feature type="domain" description="HAT C-terminal dimerisation" evidence="6">
    <location>
        <begin position="485"/>
        <end position="559"/>
    </location>
</feature>
<dbReference type="PANTHER" id="PTHR46481">
    <property type="entry name" value="ZINC FINGER BED DOMAIN-CONTAINING PROTEIN 4"/>
    <property type="match status" value="1"/>
</dbReference>
<evidence type="ECO:0000256" key="5">
    <source>
        <dbReference type="ARBA" id="ARBA00023242"/>
    </source>
</evidence>
<evidence type="ECO:0000259" key="6">
    <source>
        <dbReference type="Pfam" id="PF05699"/>
    </source>
</evidence>
<proteinExistence type="predicted"/>
<evidence type="ECO:0000256" key="4">
    <source>
        <dbReference type="ARBA" id="ARBA00022833"/>
    </source>
</evidence>
<evidence type="ECO:0000313" key="8">
    <source>
        <dbReference type="Proteomes" id="UP001443914"/>
    </source>
</evidence>
<dbReference type="AlphaFoldDB" id="A0AAW1GPL3"/>
<comment type="subcellular location">
    <subcellularLocation>
        <location evidence="1">Nucleus</location>
    </subcellularLocation>
</comment>
<keyword evidence="8" id="KW-1185">Reference proteome</keyword>
<evidence type="ECO:0000256" key="2">
    <source>
        <dbReference type="ARBA" id="ARBA00022723"/>
    </source>
</evidence>
<evidence type="ECO:0000256" key="3">
    <source>
        <dbReference type="ARBA" id="ARBA00022771"/>
    </source>
</evidence>
<protein>
    <recommendedName>
        <fullName evidence="6">HAT C-terminal dimerisation domain-containing protein</fullName>
    </recommendedName>
</protein>
<evidence type="ECO:0000256" key="1">
    <source>
        <dbReference type="ARBA" id="ARBA00004123"/>
    </source>
</evidence>
<dbReference type="SUPFAM" id="SSF53098">
    <property type="entry name" value="Ribonuclease H-like"/>
    <property type="match status" value="1"/>
</dbReference>
<keyword evidence="5" id="KW-0539">Nucleus</keyword>
<accession>A0AAW1GPL3</accession>